<accession>A0ABS3QK37</accession>
<sequence length="70" mass="7459">MSTATSPSKYYNTQNGPNASNGTVVVTKYDKSQQQISGTFSFTAGLASSNPTATEFVTVSNGTFYLHAFH</sequence>
<evidence type="ECO:0008006" key="4">
    <source>
        <dbReference type="Google" id="ProtNLM"/>
    </source>
</evidence>
<keyword evidence="3" id="KW-1185">Reference proteome</keyword>
<organism evidence="2 3">
    <name type="scientific">Hymenobacter negativus</name>
    <dbReference type="NCBI Taxonomy" id="2795026"/>
    <lineage>
        <taxon>Bacteria</taxon>
        <taxon>Pseudomonadati</taxon>
        <taxon>Bacteroidota</taxon>
        <taxon>Cytophagia</taxon>
        <taxon>Cytophagales</taxon>
        <taxon>Hymenobacteraceae</taxon>
        <taxon>Hymenobacter</taxon>
    </lineage>
</organism>
<protein>
    <recommendedName>
        <fullName evidence="4">CHRD domain-containing protein</fullName>
    </recommendedName>
</protein>
<feature type="region of interest" description="Disordered" evidence="1">
    <location>
        <begin position="1"/>
        <end position="22"/>
    </location>
</feature>
<dbReference type="InterPro" id="IPR046219">
    <property type="entry name" value="DUF6252"/>
</dbReference>
<evidence type="ECO:0000256" key="1">
    <source>
        <dbReference type="SAM" id="MobiDB-lite"/>
    </source>
</evidence>
<gene>
    <name evidence="2" type="ORF">J4E00_21260</name>
</gene>
<evidence type="ECO:0000313" key="3">
    <source>
        <dbReference type="Proteomes" id="UP000664369"/>
    </source>
</evidence>
<name>A0ABS3QK37_9BACT</name>
<reference evidence="2 3" key="1">
    <citation type="submission" date="2021-03" db="EMBL/GenBank/DDBJ databases">
        <authorList>
            <person name="Kim M.K."/>
        </authorList>
    </citation>
    <scope>NUCLEOTIDE SEQUENCE [LARGE SCALE GENOMIC DNA]</scope>
    <source>
        <strain evidence="2 3">BT442</strain>
    </source>
</reference>
<proteinExistence type="predicted"/>
<comment type="caution">
    <text evidence="2">The sequence shown here is derived from an EMBL/GenBank/DDBJ whole genome shotgun (WGS) entry which is preliminary data.</text>
</comment>
<dbReference type="Pfam" id="PF19765">
    <property type="entry name" value="DUF6252"/>
    <property type="match status" value="1"/>
</dbReference>
<evidence type="ECO:0000313" key="2">
    <source>
        <dbReference type="EMBL" id="MBO2011609.1"/>
    </source>
</evidence>
<dbReference type="RefSeq" id="WP_208177303.1">
    <property type="nucleotide sequence ID" value="NZ_JAGETZ010000012.1"/>
</dbReference>
<dbReference type="EMBL" id="JAGETZ010000012">
    <property type="protein sequence ID" value="MBO2011609.1"/>
    <property type="molecule type" value="Genomic_DNA"/>
</dbReference>
<dbReference type="Proteomes" id="UP000664369">
    <property type="component" value="Unassembled WGS sequence"/>
</dbReference>